<evidence type="ECO:0000256" key="1">
    <source>
        <dbReference type="SAM" id="Phobius"/>
    </source>
</evidence>
<dbReference type="RefSeq" id="WP_247377094.1">
    <property type="nucleotide sequence ID" value="NZ_JALLGV010000003.1"/>
</dbReference>
<feature type="transmembrane region" description="Helical" evidence="1">
    <location>
        <begin position="73"/>
        <end position="95"/>
    </location>
</feature>
<name>A0ABD6C8K6_9EURY</name>
<reference evidence="2 3" key="1">
    <citation type="journal article" date="2019" name="Int. J. Syst. Evol. Microbiol.">
        <title>The Global Catalogue of Microorganisms (GCM) 10K type strain sequencing project: providing services to taxonomists for standard genome sequencing and annotation.</title>
        <authorList>
            <consortium name="The Broad Institute Genomics Platform"/>
            <consortium name="The Broad Institute Genome Sequencing Center for Infectious Disease"/>
            <person name="Wu L."/>
            <person name="Ma J."/>
        </authorList>
    </citation>
    <scope>NUCLEOTIDE SEQUENCE [LARGE SCALE GENOMIC DNA]</scope>
    <source>
        <strain evidence="2 3">CGMCC 1.12125</strain>
    </source>
</reference>
<keyword evidence="3" id="KW-1185">Reference proteome</keyword>
<feature type="transmembrane region" description="Helical" evidence="1">
    <location>
        <begin position="101"/>
        <end position="120"/>
    </location>
</feature>
<dbReference type="AlphaFoldDB" id="A0ABD6C8K6"/>
<sequence length="123" mass="12735">MSTDRATAEGTSGMAATNAVLVTGLLAALPAVLVIYLRFDGNLYAVFLTTLAMGALPPYSYSKRSRRDSPGRAALWGLGVALAVFAAFLGLWVALRESLGADGAALVAFLAVLLAIYGALTVR</sequence>
<dbReference type="EMBL" id="JBHUDJ010000001">
    <property type="protein sequence ID" value="MFD1585799.1"/>
    <property type="molecule type" value="Genomic_DNA"/>
</dbReference>
<protein>
    <submittedName>
        <fullName evidence="2">Uncharacterized protein</fullName>
    </submittedName>
</protein>
<keyword evidence="1" id="KW-0812">Transmembrane</keyword>
<keyword evidence="1" id="KW-0472">Membrane</keyword>
<organism evidence="2 3">
    <name type="scientific">Halorientalis brevis</name>
    <dbReference type="NCBI Taxonomy" id="1126241"/>
    <lineage>
        <taxon>Archaea</taxon>
        <taxon>Methanobacteriati</taxon>
        <taxon>Methanobacteriota</taxon>
        <taxon>Stenosarchaea group</taxon>
        <taxon>Halobacteria</taxon>
        <taxon>Halobacteriales</taxon>
        <taxon>Haloarculaceae</taxon>
        <taxon>Halorientalis</taxon>
    </lineage>
</organism>
<keyword evidence="1" id="KW-1133">Transmembrane helix</keyword>
<accession>A0ABD6C8K6</accession>
<gene>
    <name evidence="2" type="ORF">ACFR9U_02295</name>
</gene>
<dbReference type="Proteomes" id="UP001597119">
    <property type="component" value="Unassembled WGS sequence"/>
</dbReference>
<comment type="caution">
    <text evidence="2">The sequence shown here is derived from an EMBL/GenBank/DDBJ whole genome shotgun (WGS) entry which is preliminary data.</text>
</comment>
<feature type="transmembrane region" description="Helical" evidence="1">
    <location>
        <begin position="12"/>
        <end position="37"/>
    </location>
</feature>
<evidence type="ECO:0000313" key="3">
    <source>
        <dbReference type="Proteomes" id="UP001597119"/>
    </source>
</evidence>
<evidence type="ECO:0000313" key="2">
    <source>
        <dbReference type="EMBL" id="MFD1585799.1"/>
    </source>
</evidence>
<proteinExistence type="predicted"/>